<gene>
    <name evidence="2" type="ORF">TKK_004873</name>
</gene>
<evidence type="ECO:0000313" key="2">
    <source>
        <dbReference type="EMBL" id="KAL3402371.1"/>
    </source>
</evidence>
<reference evidence="2 3" key="1">
    <citation type="journal article" date="2024" name="bioRxiv">
        <title>A reference genome for Trichogramma kaykai: A tiny desert-dwelling parasitoid wasp with competing sex-ratio distorters.</title>
        <authorList>
            <person name="Culotta J."/>
            <person name="Lindsey A.R."/>
        </authorList>
    </citation>
    <scope>NUCLEOTIDE SEQUENCE [LARGE SCALE GENOMIC DNA]</scope>
    <source>
        <strain evidence="2 3">KSX58</strain>
    </source>
</reference>
<organism evidence="2 3">
    <name type="scientific">Trichogramma kaykai</name>
    <dbReference type="NCBI Taxonomy" id="54128"/>
    <lineage>
        <taxon>Eukaryota</taxon>
        <taxon>Metazoa</taxon>
        <taxon>Ecdysozoa</taxon>
        <taxon>Arthropoda</taxon>
        <taxon>Hexapoda</taxon>
        <taxon>Insecta</taxon>
        <taxon>Pterygota</taxon>
        <taxon>Neoptera</taxon>
        <taxon>Endopterygota</taxon>
        <taxon>Hymenoptera</taxon>
        <taxon>Apocrita</taxon>
        <taxon>Proctotrupomorpha</taxon>
        <taxon>Chalcidoidea</taxon>
        <taxon>Trichogrammatidae</taxon>
        <taxon>Trichogramma</taxon>
    </lineage>
</organism>
<feature type="compositionally biased region" description="Basic residues" evidence="1">
    <location>
        <begin position="1"/>
        <end position="10"/>
    </location>
</feature>
<protein>
    <submittedName>
        <fullName evidence="2">Uncharacterized protein</fullName>
    </submittedName>
</protein>
<comment type="caution">
    <text evidence="2">The sequence shown here is derived from an EMBL/GenBank/DDBJ whole genome shotgun (WGS) entry which is preliminary data.</text>
</comment>
<dbReference type="AlphaFoldDB" id="A0ABD2XCG8"/>
<feature type="region of interest" description="Disordered" evidence="1">
    <location>
        <begin position="1"/>
        <end position="21"/>
    </location>
</feature>
<proteinExistence type="predicted"/>
<dbReference type="EMBL" id="JBJJXI010000037">
    <property type="protein sequence ID" value="KAL3402371.1"/>
    <property type="molecule type" value="Genomic_DNA"/>
</dbReference>
<keyword evidence="3" id="KW-1185">Reference proteome</keyword>
<evidence type="ECO:0000313" key="3">
    <source>
        <dbReference type="Proteomes" id="UP001627154"/>
    </source>
</evidence>
<dbReference type="Proteomes" id="UP001627154">
    <property type="component" value="Unassembled WGS sequence"/>
</dbReference>
<feature type="compositionally biased region" description="Basic and acidic residues" evidence="1">
    <location>
        <begin position="11"/>
        <end position="21"/>
    </location>
</feature>
<evidence type="ECO:0000256" key="1">
    <source>
        <dbReference type="SAM" id="MobiDB-lite"/>
    </source>
</evidence>
<accession>A0ABD2XCG8</accession>
<sequence length="100" mass="12101">MDVYNRKKKSRDWSRVKKKAEEENRRIIAPGFIIYKQNSRVRIPRCLIRYARLAMWIAASRNENDIHCRIHTACTRRFFCIALYAPRHALQNRFFSFLPT</sequence>
<name>A0ABD2XCG8_9HYME</name>